<gene>
    <name evidence="1" type="ORF">BN11_3780001</name>
</gene>
<reference evidence="1 2" key="1">
    <citation type="journal article" date="2013" name="ISME J.">
        <title>A metabolic model for members of the genus Tetrasphaera involved in enhanced biological phosphorus removal.</title>
        <authorList>
            <person name="Kristiansen R."/>
            <person name="Nguyen H.T.T."/>
            <person name="Saunders A.M."/>
            <person name="Nielsen J.L."/>
            <person name="Wimmer R."/>
            <person name="Le V.Q."/>
            <person name="McIlroy S.J."/>
            <person name="Petrovski S."/>
            <person name="Seviour R.J."/>
            <person name="Calteau A."/>
            <person name="Nielsen K.L."/>
            <person name="Nielsen P.H."/>
        </authorList>
    </citation>
    <scope>NUCLEOTIDE SEQUENCE [LARGE SCALE GENOMIC DNA]</scope>
    <source>
        <strain evidence="1 2">Ben110</strain>
    </source>
</reference>
<dbReference type="InterPro" id="IPR009737">
    <property type="entry name" value="Aim32/Apd1-like"/>
</dbReference>
<sequence>MCSHGTHDQCCAVRGRPVAAVLAERYEHVLECSHVGGDRFGGNLLALPTGTYLGRLDADTAPAVVAAHLAGRDDPAHLRGVTTQDQRVQAAVTATLAAYGASAAYRLHGEIVGHPAPDRWHVSVTGHPAVAQVRVEVRRIVLSPAPRACRAEIDKVAVTYETALLDS</sequence>
<dbReference type="EMBL" id="CAJA01000310">
    <property type="protein sequence ID" value="CCH74065.1"/>
    <property type="molecule type" value="Genomic_DNA"/>
</dbReference>
<evidence type="ECO:0008006" key="3">
    <source>
        <dbReference type="Google" id="ProtNLM"/>
    </source>
</evidence>
<dbReference type="SUPFAM" id="SSF52833">
    <property type="entry name" value="Thioredoxin-like"/>
    <property type="match status" value="1"/>
</dbReference>
<protein>
    <recommendedName>
        <fullName evidence="3">Sucraseferredoxin family protein</fullName>
    </recommendedName>
</protein>
<dbReference type="AlphaFoldDB" id="W6JZD4"/>
<evidence type="ECO:0000313" key="2">
    <source>
        <dbReference type="Proteomes" id="UP000035763"/>
    </source>
</evidence>
<organism evidence="1 2">
    <name type="scientific">Nostocoides australiense Ben110</name>
    <dbReference type="NCBI Taxonomy" id="1193182"/>
    <lineage>
        <taxon>Bacteria</taxon>
        <taxon>Bacillati</taxon>
        <taxon>Actinomycetota</taxon>
        <taxon>Actinomycetes</taxon>
        <taxon>Micrococcales</taxon>
        <taxon>Intrasporangiaceae</taxon>
        <taxon>Nostocoides</taxon>
    </lineage>
</organism>
<dbReference type="InterPro" id="IPR036249">
    <property type="entry name" value="Thioredoxin-like_sf"/>
</dbReference>
<accession>W6JZD4</accession>
<keyword evidence="2" id="KW-1185">Reference proteome</keyword>
<dbReference type="Proteomes" id="UP000035763">
    <property type="component" value="Unassembled WGS sequence"/>
</dbReference>
<proteinExistence type="predicted"/>
<name>W6JZD4_9MICO</name>
<comment type="caution">
    <text evidence="1">The sequence shown here is derived from an EMBL/GenBank/DDBJ whole genome shotgun (WGS) entry which is preliminary data.</text>
</comment>
<dbReference type="Pfam" id="PF06999">
    <property type="entry name" value="Suc_Fer-like"/>
    <property type="match status" value="1"/>
</dbReference>
<evidence type="ECO:0000313" key="1">
    <source>
        <dbReference type="EMBL" id="CCH74065.1"/>
    </source>
</evidence>